<evidence type="ECO:0000313" key="2">
    <source>
        <dbReference type="EMBL" id="AFA35836.1"/>
    </source>
</evidence>
<organism evidence="2">
    <name type="scientific">Coccomyxa viridis</name>
    <dbReference type="NCBI Taxonomy" id="1274662"/>
    <lineage>
        <taxon>Eukaryota</taxon>
        <taxon>Viridiplantae</taxon>
        <taxon>Chlorophyta</taxon>
        <taxon>core chlorophytes</taxon>
        <taxon>Trebouxiophyceae</taxon>
        <taxon>Trebouxiophyceae incertae sedis</taxon>
        <taxon>Coccomyxaceae</taxon>
        <taxon>Coccomyxa</taxon>
    </lineage>
</organism>
<dbReference type="AlphaFoldDB" id="I1TJ17"/>
<protein>
    <submittedName>
        <fullName evidence="2">Putative LAGLIDADG homing endonuclease</fullName>
    </submittedName>
</protein>
<keyword evidence="2" id="KW-0934">Plastid</keyword>
<geneLocation type="chloroplast" evidence="2"/>
<keyword evidence="2" id="KW-0150">Chloroplast</keyword>
<keyword evidence="2" id="KW-0255">Endonuclease</keyword>
<dbReference type="Pfam" id="PF03161">
    <property type="entry name" value="LAGLIDADG_2"/>
    <property type="match status" value="1"/>
</dbReference>
<dbReference type="GO" id="GO:0004519">
    <property type="term" value="F:endonuclease activity"/>
    <property type="evidence" value="ECO:0007669"/>
    <property type="project" value="UniProtKB-KW"/>
</dbReference>
<dbReference type="InterPro" id="IPR004860">
    <property type="entry name" value="LAGLIDADG_dom"/>
</dbReference>
<accession>I1TJ17</accession>
<sequence>MLGDASLQTQSSGKSWRLKHQMSARSSDYAERLCSVFGKDWIPKEPHAIERTNSQMLGFQTLTSENLNQIADLFMEKQENGRYQKVYKPGLITKHVTDEALAYWFMDDGGKGDFTPNEGKQIHIHTQGFTEKEVREMCKELNEKFGLNTWAKPNKGAHLIAISGDSYERFRELVDPYLVDSMRRKLPSERKTKGRKS</sequence>
<evidence type="ECO:0000259" key="1">
    <source>
        <dbReference type="Pfam" id="PF03161"/>
    </source>
</evidence>
<reference evidence="2" key="1">
    <citation type="submission" date="2011-12" db="EMBL/GenBank/DDBJ databases">
        <title>Newly identified LAGLIDADG homing endonucleases in the chloroplast LSU rDNA of Coccomyxa algae.</title>
        <authorList>
            <person name="Alvarez R."/>
            <person name="Del Hoyo A."/>
            <person name="Casano L.M."/>
            <person name="Barreno E."/>
            <person name="Del Campo E.M."/>
        </authorList>
    </citation>
    <scope>NUCLEOTIDE SEQUENCE</scope>
    <source>
        <strain evidence="2">SAG 2040</strain>
    </source>
</reference>
<dbReference type="InterPro" id="IPR027434">
    <property type="entry name" value="Homing_endonucl"/>
</dbReference>
<dbReference type="Gene3D" id="3.10.28.10">
    <property type="entry name" value="Homing endonucleases"/>
    <property type="match status" value="2"/>
</dbReference>
<name>I1TJ17_9CHLO</name>
<dbReference type="EMBL" id="JQ278717">
    <property type="protein sequence ID" value="AFA35836.1"/>
    <property type="molecule type" value="Genomic_DNA"/>
</dbReference>
<keyword evidence="2" id="KW-0378">Hydrolase</keyword>
<keyword evidence="2" id="KW-0540">Nuclease</keyword>
<dbReference type="SUPFAM" id="SSF55608">
    <property type="entry name" value="Homing endonucleases"/>
    <property type="match status" value="1"/>
</dbReference>
<proteinExistence type="predicted"/>
<feature type="domain" description="Homing endonuclease LAGLIDADG" evidence="1">
    <location>
        <begin position="1"/>
        <end position="170"/>
    </location>
</feature>